<proteinExistence type="predicted"/>
<evidence type="ECO:0000313" key="2">
    <source>
        <dbReference type="Proteomes" id="UP000271087"/>
    </source>
</evidence>
<dbReference type="EMBL" id="UYRW01004022">
    <property type="protein sequence ID" value="VDM92005.1"/>
    <property type="molecule type" value="Genomic_DNA"/>
</dbReference>
<keyword evidence="2" id="KW-1185">Reference proteome</keyword>
<gene>
    <name evidence="1" type="ORF">NOO_LOCUS8943</name>
</gene>
<name>A0A3P7M6M6_ONCOC</name>
<feature type="non-terminal residue" evidence="1">
    <location>
        <position position="1"/>
    </location>
</feature>
<dbReference type="Proteomes" id="UP000271087">
    <property type="component" value="Unassembled WGS sequence"/>
</dbReference>
<accession>A0A3P7M6M6</accession>
<protein>
    <recommendedName>
        <fullName evidence="3">DUF5641 domain-containing protein</fullName>
    </recommendedName>
</protein>
<reference evidence="1 2" key="1">
    <citation type="submission" date="2018-08" db="EMBL/GenBank/DDBJ databases">
        <authorList>
            <person name="Laetsch R D."/>
            <person name="Stevens L."/>
            <person name="Kumar S."/>
            <person name="Blaxter L. M."/>
        </authorList>
    </citation>
    <scope>NUCLEOTIDE SEQUENCE [LARGE SCALE GENOMIC DNA]</scope>
</reference>
<organism evidence="1 2">
    <name type="scientific">Onchocerca ochengi</name>
    <name type="common">Filarial nematode worm</name>
    <dbReference type="NCBI Taxonomy" id="42157"/>
    <lineage>
        <taxon>Eukaryota</taxon>
        <taxon>Metazoa</taxon>
        <taxon>Ecdysozoa</taxon>
        <taxon>Nematoda</taxon>
        <taxon>Chromadorea</taxon>
        <taxon>Rhabditida</taxon>
        <taxon>Spirurina</taxon>
        <taxon>Spiruromorpha</taxon>
        <taxon>Filarioidea</taxon>
        <taxon>Onchocercidae</taxon>
        <taxon>Onchocerca</taxon>
    </lineage>
</organism>
<evidence type="ECO:0008006" key="3">
    <source>
        <dbReference type="Google" id="ProtNLM"/>
    </source>
</evidence>
<dbReference type="AlphaFoldDB" id="A0A3P7M6M6"/>
<sequence>EASMNVRELIKGIPENDLNKTKKETFSGLNWNHDKDTTRLLLKPWLNKKLTKNTILQFTVSQYSAGWNDSCWLDKNPSQWTNGELSYNAEDEITQAVMSNSAKAIVHNYEVDKIQFIEAHRFSKWTKQHERLYHGGIAHTLSAIRRRFWILKGSRNKTNDIFMHGLPAAEGKTFQIATNAKPTRITSTAIKNVRAASLDIPIKYENDEEEYTPYGLKTKDKIVKHWSNALRTLDVFWKLWRQDCLASLRKHSQKEIHSLSLTEKRLSQVNGFIGGT</sequence>
<evidence type="ECO:0000313" key="1">
    <source>
        <dbReference type="EMBL" id="VDM92005.1"/>
    </source>
</evidence>